<comment type="cofactor">
    <cofactor evidence="1">
        <name>FAD</name>
        <dbReference type="ChEBI" id="CHEBI:57692"/>
    </cofactor>
</comment>
<dbReference type="AlphaFoldDB" id="A0A7S3V0U0"/>
<proteinExistence type="predicted"/>
<organism evidence="6">
    <name type="scientific">Aplanochytrium stocchinoi</name>
    <dbReference type="NCBI Taxonomy" id="215587"/>
    <lineage>
        <taxon>Eukaryota</taxon>
        <taxon>Sar</taxon>
        <taxon>Stramenopiles</taxon>
        <taxon>Bigyra</taxon>
        <taxon>Labyrinthulomycetes</taxon>
        <taxon>Thraustochytrida</taxon>
        <taxon>Thraustochytriidae</taxon>
        <taxon>Aplanochytrium</taxon>
    </lineage>
</organism>
<dbReference type="GO" id="GO:0016491">
    <property type="term" value="F:oxidoreductase activity"/>
    <property type="evidence" value="ECO:0007669"/>
    <property type="project" value="UniProtKB-KW"/>
</dbReference>
<evidence type="ECO:0000313" key="6">
    <source>
        <dbReference type="EMBL" id="CAE0444609.1"/>
    </source>
</evidence>
<dbReference type="Gene3D" id="3.90.700.10">
    <property type="entry name" value="Succinate dehydrogenase/fumarate reductase flavoprotein, catalytic domain"/>
    <property type="match status" value="1"/>
</dbReference>
<protein>
    <recommendedName>
        <fullName evidence="5">FAD-dependent oxidoreductase 2 FAD-binding domain-containing protein</fullName>
    </recommendedName>
</protein>
<dbReference type="SUPFAM" id="SSF51905">
    <property type="entry name" value="FAD/NAD(P)-binding domain"/>
    <property type="match status" value="1"/>
</dbReference>
<keyword evidence="4" id="KW-0560">Oxidoreductase</keyword>
<reference evidence="6" key="1">
    <citation type="submission" date="2021-01" db="EMBL/GenBank/DDBJ databases">
        <authorList>
            <person name="Corre E."/>
            <person name="Pelletier E."/>
            <person name="Niang G."/>
            <person name="Scheremetjew M."/>
            <person name="Finn R."/>
            <person name="Kale V."/>
            <person name="Holt S."/>
            <person name="Cochrane G."/>
            <person name="Meng A."/>
            <person name="Brown T."/>
            <person name="Cohen L."/>
        </authorList>
    </citation>
    <scope>NUCLEOTIDE SEQUENCE</scope>
    <source>
        <strain evidence="6">GSBS06</strain>
    </source>
</reference>
<dbReference type="InterPro" id="IPR027477">
    <property type="entry name" value="Succ_DH/fumarate_Rdtase_cat_sf"/>
</dbReference>
<keyword evidence="2" id="KW-0285">Flavoprotein</keyword>
<keyword evidence="3" id="KW-0274">FAD</keyword>
<feature type="domain" description="FAD-dependent oxidoreductase 2 FAD-binding" evidence="5">
    <location>
        <begin position="92"/>
        <end position="440"/>
    </location>
</feature>
<evidence type="ECO:0000256" key="3">
    <source>
        <dbReference type="ARBA" id="ARBA00022827"/>
    </source>
</evidence>
<accession>A0A7S3V0U0</accession>
<name>A0A7S3V0U0_9STRA</name>
<dbReference type="GO" id="GO:0008202">
    <property type="term" value="P:steroid metabolic process"/>
    <property type="evidence" value="ECO:0007669"/>
    <property type="project" value="UniProtKB-ARBA"/>
</dbReference>
<dbReference type="Pfam" id="PF00890">
    <property type="entry name" value="FAD_binding_2"/>
    <property type="match status" value="1"/>
</dbReference>
<evidence type="ECO:0000256" key="1">
    <source>
        <dbReference type="ARBA" id="ARBA00001974"/>
    </source>
</evidence>
<gene>
    <name evidence="6" type="ORF">ASTO00021_LOCUS14656</name>
</gene>
<dbReference type="InterPro" id="IPR050315">
    <property type="entry name" value="FAD-oxidoreductase_2"/>
</dbReference>
<dbReference type="Gene3D" id="3.50.50.60">
    <property type="entry name" value="FAD/NAD(P)-binding domain"/>
    <property type="match status" value="2"/>
</dbReference>
<dbReference type="SUPFAM" id="SSF56425">
    <property type="entry name" value="Succinate dehydrogenase/fumarate reductase flavoprotein, catalytic domain"/>
    <property type="match status" value="1"/>
</dbReference>
<evidence type="ECO:0000256" key="4">
    <source>
        <dbReference type="ARBA" id="ARBA00023002"/>
    </source>
</evidence>
<dbReference type="InterPro" id="IPR003953">
    <property type="entry name" value="FAD-dep_OxRdtase_2_FAD-bd"/>
</dbReference>
<evidence type="ECO:0000259" key="5">
    <source>
        <dbReference type="Pfam" id="PF00890"/>
    </source>
</evidence>
<sequence length="461" mass="51286">MRAFAYDWPKIVEIILENKFMDLKAVNVRSSNTEDAARCEALIRKKMTADPNFSEKTGINEKNIKFLSGLMPSYCAEHPQDLCPTGKVLAPDGSTTSKQLEKAVRSFGDKSEIRMGTQVVDLVFENGRVIGAVIMDVKTKETKKVRARNGVIFGTGGYSHNDEMKKKYMGAKFVPYGTCSSNTNTGDLCTIAQKYNISLSGMNQAWFKQVVLPFSMRRFPGAFFLQGDSFIVVDKFGKRYACEKDFYQQRGMQMYQNPDRQVVFFVFDKRSRELYPGPIKGLGGPIPGDGVDKDCMVEGSNEEELTKGIKDLLAKVAPDFTLDSNFTSTLQAQIGRFNEYAREGKDPEFGRGDDTAQYCWHILRAKDNKFKNKTMYPIDQKNLRCILLGLSTLDTKGGPRINADGQILGRASDPVEGLYGAGNCVRSSTHFSYPASGATLSNAVLFGFKAGLHAMKPKNKL</sequence>
<evidence type="ECO:0000256" key="2">
    <source>
        <dbReference type="ARBA" id="ARBA00022630"/>
    </source>
</evidence>
<dbReference type="PANTHER" id="PTHR43400">
    <property type="entry name" value="FUMARATE REDUCTASE"/>
    <property type="match status" value="1"/>
</dbReference>
<dbReference type="InterPro" id="IPR036188">
    <property type="entry name" value="FAD/NAD-bd_sf"/>
</dbReference>
<dbReference type="PANTHER" id="PTHR43400:SF10">
    <property type="entry name" value="3-OXOSTEROID 1-DEHYDROGENASE"/>
    <property type="match status" value="1"/>
</dbReference>
<dbReference type="EMBL" id="HBIN01019209">
    <property type="protein sequence ID" value="CAE0444609.1"/>
    <property type="molecule type" value="Transcribed_RNA"/>
</dbReference>